<gene>
    <name evidence="2" type="ORF">HAHE_35940</name>
</gene>
<dbReference type="InterPro" id="IPR050312">
    <property type="entry name" value="IolE/XylAMocC-like"/>
</dbReference>
<dbReference type="EMBL" id="AP024702">
    <property type="protein sequence ID" value="BCX49686.1"/>
    <property type="molecule type" value="Genomic_DNA"/>
</dbReference>
<dbReference type="SUPFAM" id="SSF51658">
    <property type="entry name" value="Xylose isomerase-like"/>
    <property type="match status" value="1"/>
</dbReference>
<accession>A0ABM7RJH7</accession>
<evidence type="ECO:0000313" key="3">
    <source>
        <dbReference type="Proteomes" id="UP001374893"/>
    </source>
</evidence>
<reference evidence="2 3" key="1">
    <citation type="submission" date="2021-06" db="EMBL/GenBank/DDBJ databases">
        <title>Complete genome of Haloferula helveola possessing various polysaccharide degrading enzymes.</title>
        <authorList>
            <person name="Takami H."/>
            <person name="Huang C."/>
            <person name="Hamasaki K."/>
        </authorList>
    </citation>
    <scope>NUCLEOTIDE SEQUENCE [LARGE SCALE GENOMIC DNA]</scope>
    <source>
        <strain evidence="2 3">CN-1</strain>
    </source>
</reference>
<dbReference type="InterPro" id="IPR036237">
    <property type="entry name" value="Xyl_isomerase-like_sf"/>
</dbReference>
<dbReference type="Pfam" id="PF01261">
    <property type="entry name" value="AP_endonuc_2"/>
    <property type="match status" value="1"/>
</dbReference>
<protein>
    <recommendedName>
        <fullName evidence="1">Xylose isomerase-like TIM barrel domain-containing protein</fullName>
    </recommendedName>
</protein>
<feature type="domain" description="Xylose isomerase-like TIM barrel" evidence="1">
    <location>
        <begin position="1"/>
        <end position="241"/>
    </location>
</feature>
<dbReference type="PANTHER" id="PTHR12110">
    <property type="entry name" value="HYDROXYPYRUVATE ISOMERASE"/>
    <property type="match status" value="1"/>
</dbReference>
<dbReference type="InterPro" id="IPR013022">
    <property type="entry name" value="Xyl_isomerase-like_TIM-brl"/>
</dbReference>
<dbReference type="Proteomes" id="UP001374893">
    <property type="component" value="Chromosome"/>
</dbReference>
<proteinExistence type="predicted"/>
<sequence length="244" mass="27258">MGFEGLEILQRQLTSVENSDLQKIKRHAFLNGLDLMGYSTHQGFLSPDKEKRQKNIDHTIDCIEQAYALGIPTMRVNSGTWGTSKDFDELMERRGVEPPIEGYTEEDAYGWVIDAYEKIVPVAEKCGVVLGLENHWGLGVTPEGILRVTRAVDSPWLKVTLDTGNFLEDPYDRLKQLAGEAVLLQAKTYVGGGVWYTLDLDYPRIAGILRDAGFGGYVSLEFEGKEDPLTAIPKSLKMLREAFA</sequence>
<evidence type="ECO:0000313" key="2">
    <source>
        <dbReference type="EMBL" id="BCX49686.1"/>
    </source>
</evidence>
<evidence type="ECO:0000259" key="1">
    <source>
        <dbReference type="Pfam" id="PF01261"/>
    </source>
</evidence>
<name>A0ABM7RJH7_9BACT</name>
<dbReference type="PANTHER" id="PTHR12110:SF53">
    <property type="entry name" value="BLR5974 PROTEIN"/>
    <property type="match status" value="1"/>
</dbReference>
<keyword evidence="3" id="KW-1185">Reference proteome</keyword>
<organism evidence="2 3">
    <name type="scientific">Haloferula helveola</name>
    <dbReference type="NCBI Taxonomy" id="490095"/>
    <lineage>
        <taxon>Bacteria</taxon>
        <taxon>Pseudomonadati</taxon>
        <taxon>Verrucomicrobiota</taxon>
        <taxon>Verrucomicrobiia</taxon>
        <taxon>Verrucomicrobiales</taxon>
        <taxon>Verrucomicrobiaceae</taxon>
        <taxon>Haloferula</taxon>
    </lineage>
</organism>
<dbReference type="Gene3D" id="3.20.20.150">
    <property type="entry name" value="Divalent-metal-dependent TIM barrel enzymes"/>
    <property type="match status" value="1"/>
</dbReference>